<evidence type="ECO:0000313" key="1">
    <source>
        <dbReference type="EMBL" id="GAI12129.1"/>
    </source>
</evidence>
<gene>
    <name evidence="1" type="ORF">S06H3_13080</name>
</gene>
<sequence length="82" mass="8943">MGADKMLLIEYGKRGVYIYDLNTREPVLVDEMIRPDTSSVASGDHSVSRQMPAGPLSCSWVMLPPAETDLLPQVGPAVRLAE</sequence>
<reference evidence="1" key="1">
    <citation type="journal article" date="2014" name="Front. Microbiol.">
        <title>High frequency of phylogenetically diverse reductive dehalogenase-homologous genes in deep subseafloor sedimentary metagenomes.</title>
        <authorList>
            <person name="Kawai M."/>
            <person name="Futagami T."/>
            <person name="Toyoda A."/>
            <person name="Takaki Y."/>
            <person name="Nishi S."/>
            <person name="Hori S."/>
            <person name="Arai W."/>
            <person name="Tsubouchi T."/>
            <person name="Morono Y."/>
            <person name="Uchiyama I."/>
            <person name="Ito T."/>
            <person name="Fujiyama A."/>
            <person name="Inagaki F."/>
            <person name="Takami H."/>
        </authorList>
    </citation>
    <scope>NUCLEOTIDE SEQUENCE</scope>
    <source>
        <strain evidence="1">Expedition CK06-06</strain>
    </source>
</reference>
<name>X1N0K5_9ZZZZ</name>
<protein>
    <submittedName>
        <fullName evidence="1">Uncharacterized protein</fullName>
    </submittedName>
</protein>
<dbReference type="AlphaFoldDB" id="X1N0K5"/>
<accession>X1N0K5</accession>
<comment type="caution">
    <text evidence="1">The sequence shown here is derived from an EMBL/GenBank/DDBJ whole genome shotgun (WGS) entry which is preliminary data.</text>
</comment>
<organism evidence="1">
    <name type="scientific">marine sediment metagenome</name>
    <dbReference type="NCBI Taxonomy" id="412755"/>
    <lineage>
        <taxon>unclassified sequences</taxon>
        <taxon>metagenomes</taxon>
        <taxon>ecological metagenomes</taxon>
    </lineage>
</organism>
<proteinExistence type="predicted"/>
<dbReference type="EMBL" id="BARV01006383">
    <property type="protein sequence ID" value="GAI12129.1"/>
    <property type="molecule type" value="Genomic_DNA"/>
</dbReference>